<reference evidence="4" key="1">
    <citation type="submission" date="2021-02" db="EMBL/GenBank/DDBJ databases">
        <authorList>
            <person name="Nowell W R."/>
        </authorList>
    </citation>
    <scope>NUCLEOTIDE SEQUENCE</scope>
</reference>
<comment type="caution">
    <text evidence="4">The sequence shown here is derived from an EMBL/GenBank/DDBJ whole genome shotgun (WGS) entry which is preliminary data.</text>
</comment>
<evidence type="ECO:0000313" key="4">
    <source>
        <dbReference type="EMBL" id="CAF3904239.1"/>
    </source>
</evidence>
<dbReference type="SMART" id="SM00020">
    <property type="entry name" value="Tryp_SPc"/>
    <property type="match status" value="1"/>
</dbReference>
<name>A0A8S2LIL2_9BILA</name>
<accession>A0A8S2LIL2</accession>
<evidence type="ECO:0000259" key="3">
    <source>
        <dbReference type="SMART" id="SM00020"/>
    </source>
</evidence>
<dbReference type="InterPro" id="IPR043504">
    <property type="entry name" value="Peptidase_S1_PA_chymotrypsin"/>
</dbReference>
<protein>
    <recommendedName>
        <fullName evidence="3">Peptidase S1 domain-containing protein</fullName>
    </recommendedName>
</protein>
<dbReference type="InterPro" id="IPR051487">
    <property type="entry name" value="Ser/Thr_Proteases_Immune/Dev"/>
</dbReference>
<evidence type="ECO:0000256" key="1">
    <source>
        <dbReference type="ARBA" id="ARBA00023157"/>
    </source>
</evidence>
<dbReference type="GO" id="GO:0006508">
    <property type="term" value="P:proteolysis"/>
    <property type="evidence" value="ECO:0007669"/>
    <property type="project" value="InterPro"/>
</dbReference>
<feature type="domain" description="Peptidase S1" evidence="3">
    <location>
        <begin position="2"/>
        <end position="155"/>
    </location>
</feature>
<keyword evidence="1" id="KW-1015">Disulfide bond</keyword>
<dbReference type="InterPro" id="IPR009003">
    <property type="entry name" value="Peptidase_S1_PA"/>
</dbReference>
<dbReference type="GO" id="GO:0004252">
    <property type="term" value="F:serine-type endopeptidase activity"/>
    <property type="evidence" value="ECO:0007669"/>
    <property type="project" value="InterPro"/>
</dbReference>
<dbReference type="InterPro" id="IPR001254">
    <property type="entry name" value="Trypsin_dom"/>
</dbReference>
<evidence type="ECO:0000256" key="2">
    <source>
        <dbReference type="ARBA" id="ARBA00024195"/>
    </source>
</evidence>
<proteinExistence type="inferred from homology"/>
<organism evidence="4 5">
    <name type="scientific">Rotaria magnacalcarata</name>
    <dbReference type="NCBI Taxonomy" id="392030"/>
    <lineage>
        <taxon>Eukaryota</taxon>
        <taxon>Metazoa</taxon>
        <taxon>Spiralia</taxon>
        <taxon>Gnathifera</taxon>
        <taxon>Rotifera</taxon>
        <taxon>Eurotatoria</taxon>
        <taxon>Bdelloidea</taxon>
        <taxon>Philodinida</taxon>
        <taxon>Philodinidae</taxon>
        <taxon>Rotaria</taxon>
    </lineage>
</organism>
<dbReference type="SUPFAM" id="SSF50494">
    <property type="entry name" value="Trypsin-like serine proteases"/>
    <property type="match status" value="1"/>
</dbReference>
<dbReference type="Proteomes" id="UP000676336">
    <property type="component" value="Unassembled WGS sequence"/>
</dbReference>
<gene>
    <name evidence="4" type="ORF">SMN809_LOCUS6803</name>
</gene>
<dbReference type="Gene3D" id="2.40.10.10">
    <property type="entry name" value="Trypsin-like serine proteases"/>
    <property type="match status" value="1"/>
</dbReference>
<comment type="similarity">
    <text evidence="2">Belongs to the peptidase S1 family. CLIP subfamily.</text>
</comment>
<evidence type="ECO:0000313" key="5">
    <source>
        <dbReference type="Proteomes" id="UP000676336"/>
    </source>
</evidence>
<dbReference type="AlphaFoldDB" id="A0A8S2LIL2"/>
<dbReference type="EMBL" id="CAJOBI010001886">
    <property type="protein sequence ID" value="CAF3904239.1"/>
    <property type="molecule type" value="Genomic_DNA"/>
</dbReference>
<dbReference type="PANTHER" id="PTHR24256">
    <property type="entry name" value="TRYPTASE-RELATED"/>
    <property type="match status" value="1"/>
</dbReference>
<sequence>MEFKQYQFPEWASILSSIQCGYGLYQPVMHVRIVGSIESRPHSCKVNDIALIALSRSVDLTDKTIGFICFQMATLRYPALFPSDRADTVAIGWGRVKESALGRASKVLLQVELPILSPYIRLSDCTDQVYDPEKQFCAGFIQGVYTRVRVYRDWINYTINKNELNYDTQ</sequence>
<dbReference type="Pfam" id="PF00089">
    <property type="entry name" value="Trypsin"/>
    <property type="match status" value="1"/>
</dbReference>